<name>A0ACA9MSP3_9GLOM</name>
<feature type="non-terminal residue" evidence="1">
    <location>
        <position position="1"/>
    </location>
</feature>
<reference evidence="1" key="1">
    <citation type="submission" date="2021-06" db="EMBL/GenBank/DDBJ databases">
        <authorList>
            <person name="Kallberg Y."/>
            <person name="Tangrot J."/>
            <person name="Rosling A."/>
        </authorList>
    </citation>
    <scope>NUCLEOTIDE SEQUENCE</scope>
    <source>
        <strain evidence="1">28 12/20/2015</strain>
    </source>
</reference>
<comment type="caution">
    <text evidence="1">The sequence shown here is derived from an EMBL/GenBank/DDBJ whole genome shotgun (WGS) entry which is preliminary data.</text>
</comment>
<evidence type="ECO:0000313" key="1">
    <source>
        <dbReference type="EMBL" id="CAG8606582.1"/>
    </source>
</evidence>
<organism evidence="1 2">
    <name type="scientific">Cetraspora pellucida</name>
    <dbReference type="NCBI Taxonomy" id="1433469"/>
    <lineage>
        <taxon>Eukaryota</taxon>
        <taxon>Fungi</taxon>
        <taxon>Fungi incertae sedis</taxon>
        <taxon>Mucoromycota</taxon>
        <taxon>Glomeromycotina</taxon>
        <taxon>Glomeromycetes</taxon>
        <taxon>Diversisporales</taxon>
        <taxon>Gigasporaceae</taxon>
        <taxon>Cetraspora</taxon>
    </lineage>
</organism>
<gene>
    <name evidence="1" type="ORF">SPELUC_LOCUS7335</name>
</gene>
<keyword evidence="2" id="KW-1185">Reference proteome</keyword>
<sequence>TSTFNPEELIGTQECETILKDQSSDIVAKATIFWNIRSS</sequence>
<proteinExistence type="predicted"/>
<dbReference type="Proteomes" id="UP000789366">
    <property type="component" value="Unassembled WGS sequence"/>
</dbReference>
<evidence type="ECO:0000313" key="2">
    <source>
        <dbReference type="Proteomes" id="UP000789366"/>
    </source>
</evidence>
<accession>A0ACA9MSP3</accession>
<protein>
    <submittedName>
        <fullName evidence="1">7395_t:CDS:1</fullName>
    </submittedName>
</protein>
<dbReference type="EMBL" id="CAJVPW010009553">
    <property type="protein sequence ID" value="CAG8606582.1"/>
    <property type="molecule type" value="Genomic_DNA"/>
</dbReference>